<dbReference type="EMBL" id="LR796908">
    <property type="protein sequence ID" value="CAB4173787.1"/>
    <property type="molecule type" value="Genomic_DNA"/>
</dbReference>
<dbReference type="EMBL" id="LR797189">
    <property type="protein sequence ID" value="CAB4192472.1"/>
    <property type="molecule type" value="Genomic_DNA"/>
</dbReference>
<feature type="transmembrane region" description="Helical" evidence="1">
    <location>
        <begin position="12"/>
        <end position="34"/>
    </location>
</feature>
<organism evidence="3">
    <name type="scientific">uncultured Caudovirales phage</name>
    <dbReference type="NCBI Taxonomy" id="2100421"/>
    <lineage>
        <taxon>Viruses</taxon>
        <taxon>Duplodnaviria</taxon>
        <taxon>Heunggongvirae</taxon>
        <taxon>Uroviricota</taxon>
        <taxon>Caudoviricetes</taxon>
        <taxon>Peduoviridae</taxon>
        <taxon>Maltschvirus</taxon>
        <taxon>Maltschvirus maltsch</taxon>
    </lineage>
</organism>
<evidence type="ECO:0000256" key="1">
    <source>
        <dbReference type="SAM" id="Phobius"/>
    </source>
</evidence>
<gene>
    <name evidence="4" type="ORF">UFOVP1232_30</name>
    <name evidence="5" type="ORF">UFOVP1572_31</name>
    <name evidence="2" type="ORF">UFOVP644_16</name>
    <name evidence="3" type="ORF">UFOVP958_14</name>
</gene>
<reference evidence="3" key="1">
    <citation type="submission" date="2020-05" db="EMBL/GenBank/DDBJ databases">
        <authorList>
            <person name="Chiriac C."/>
            <person name="Salcher M."/>
            <person name="Ghai R."/>
            <person name="Kavagutti S V."/>
        </authorList>
    </citation>
    <scope>NUCLEOTIDE SEQUENCE</scope>
</reference>
<evidence type="ECO:0000313" key="5">
    <source>
        <dbReference type="EMBL" id="CAB5230574.1"/>
    </source>
</evidence>
<accession>A0A6J5PS13</accession>
<evidence type="ECO:0000313" key="3">
    <source>
        <dbReference type="EMBL" id="CAB4173787.1"/>
    </source>
</evidence>
<evidence type="ECO:0000313" key="4">
    <source>
        <dbReference type="EMBL" id="CAB4192472.1"/>
    </source>
</evidence>
<dbReference type="EMBL" id="LR796621">
    <property type="protein sequence ID" value="CAB4154570.1"/>
    <property type="molecule type" value="Genomic_DNA"/>
</dbReference>
<keyword evidence="1" id="KW-0472">Membrane</keyword>
<keyword evidence="1" id="KW-1133">Transmembrane helix</keyword>
<dbReference type="EMBL" id="LR798421">
    <property type="protein sequence ID" value="CAB5230574.1"/>
    <property type="molecule type" value="Genomic_DNA"/>
</dbReference>
<sequence length="110" mass="11469">MEPKQKPVVDTNLLWAVAILTIASGLTALATAWICEQVLAAFRDSHAFAALLTNDAVILDDKNTEAQLKMSTAALKVVRDLATCLAIGCAGVGVAIGVRVFGRSDGQDAS</sequence>
<proteinExistence type="predicted"/>
<name>A0A6J5PS13_9CAUD</name>
<evidence type="ECO:0000313" key="2">
    <source>
        <dbReference type="EMBL" id="CAB4154570.1"/>
    </source>
</evidence>
<protein>
    <submittedName>
        <fullName evidence="3">Uncharacterized protein</fullName>
    </submittedName>
</protein>
<keyword evidence="1" id="KW-0812">Transmembrane</keyword>